<keyword evidence="7" id="KW-1185">Reference proteome</keyword>
<dbReference type="SMART" id="SM00382">
    <property type="entry name" value="AAA"/>
    <property type="match status" value="1"/>
</dbReference>
<comment type="caution">
    <text evidence="6">The sequence shown here is derived from an EMBL/GenBank/DDBJ whole genome shotgun (WGS) entry which is preliminary data.</text>
</comment>
<dbReference type="InterPro" id="IPR003593">
    <property type="entry name" value="AAA+_ATPase"/>
</dbReference>
<keyword evidence="4 6" id="KW-0067">ATP-binding</keyword>
<dbReference type="InterPro" id="IPR003439">
    <property type="entry name" value="ABC_transporter-like_ATP-bd"/>
</dbReference>
<dbReference type="EMBL" id="AYYX01000025">
    <property type="protein sequence ID" value="KRM88670.1"/>
    <property type="molecule type" value="Genomic_DNA"/>
</dbReference>
<name>A0A0R2CA20_9LACO</name>
<evidence type="ECO:0000256" key="4">
    <source>
        <dbReference type="ARBA" id="ARBA00022840"/>
    </source>
</evidence>
<dbReference type="GO" id="GO:0005524">
    <property type="term" value="F:ATP binding"/>
    <property type="evidence" value="ECO:0007669"/>
    <property type="project" value="UniProtKB-KW"/>
</dbReference>
<dbReference type="SUPFAM" id="SSF52540">
    <property type="entry name" value="P-loop containing nucleoside triphosphate hydrolases"/>
    <property type="match status" value="1"/>
</dbReference>
<protein>
    <submittedName>
        <fullName evidence="6">Zinc abc transporteratp-binding protein</fullName>
    </submittedName>
</protein>
<dbReference type="PATRIC" id="fig|1133569.4.peg.1033"/>
<dbReference type="OrthoDB" id="9806726at2"/>
<dbReference type="Proteomes" id="UP000051576">
    <property type="component" value="Unassembled WGS sequence"/>
</dbReference>
<gene>
    <name evidence="6" type="ORF">FD21_GL000925</name>
</gene>
<evidence type="ECO:0000259" key="5">
    <source>
        <dbReference type="PROSITE" id="PS50893"/>
    </source>
</evidence>
<dbReference type="GO" id="GO:0016887">
    <property type="term" value="F:ATP hydrolysis activity"/>
    <property type="evidence" value="ECO:0007669"/>
    <property type="project" value="InterPro"/>
</dbReference>
<feature type="domain" description="ABC transporter" evidence="5">
    <location>
        <begin position="7"/>
        <end position="231"/>
    </location>
</feature>
<dbReference type="Gene3D" id="3.40.50.300">
    <property type="entry name" value="P-loop containing nucleotide triphosphate hydrolases"/>
    <property type="match status" value="1"/>
</dbReference>
<organism evidence="6 7">
    <name type="scientific">Liquorilactobacillus vini DSM 20605</name>
    <dbReference type="NCBI Taxonomy" id="1133569"/>
    <lineage>
        <taxon>Bacteria</taxon>
        <taxon>Bacillati</taxon>
        <taxon>Bacillota</taxon>
        <taxon>Bacilli</taxon>
        <taxon>Lactobacillales</taxon>
        <taxon>Lactobacillaceae</taxon>
        <taxon>Liquorilactobacillus</taxon>
    </lineage>
</organism>
<proteinExistence type="inferred from homology"/>
<sequence>MSDQPLIQVEHLAMAFGTRKLFTDLSFTLKQGDFFCLLGANGTGKTTIIKLLLQQLHPTAGTISFNERLKSAADIGYVPQFRNLSGDYPLSIKNFISLKLCNSFTPWLSQREKQAVTKALQQTGLTAKQNQRLGTSSGGEKQRAYLAQAILNQPQLLILDEPTASLDQDAKYEVLETVQHLNQVSGMTIIFISHDWPLVKKFGQHFLELRAGSYISGSTTELQLKKEDENV</sequence>
<dbReference type="RefSeq" id="WP_010581426.1">
    <property type="nucleotide sequence ID" value="NZ_AHYZ01000189.1"/>
</dbReference>
<comment type="similarity">
    <text evidence="1">Belongs to the ABC transporter superfamily.</text>
</comment>
<dbReference type="PANTHER" id="PTHR42734:SF17">
    <property type="entry name" value="METAL TRANSPORT SYSTEM ATP-BINDING PROTEIN TM_0124-RELATED"/>
    <property type="match status" value="1"/>
</dbReference>
<evidence type="ECO:0000256" key="1">
    <source>
        <dbReference type="ARBA" id="ARBA00005417"/>
    </source>
</evidence>
<dbReference type="eggNOG" id="COG1121">
    <property type="taxonomic scope" value="Bacteria"/>
</dbReference>
<evidence type="ECO:0000256" key="3">
    <source>
        <dbReference type="ARBA" id="ARBA00022741"/>
    </source>
</evidence>
<dbReference type="Pfam" id="PF00005">
    <property type="entry name" value="ABC_tran"/>
    <property type="match status" value="1"/>
</dbReference>
<evidence type="ECO:0000313" key="6">
    <source>
        <dbReference type="EMBL" id="KRM88670.1"/>
    </source>
</evidence>
<dbReference type="InterPro" id="IPR050153">
    <property type="entry name" value="Metal_Ion_Import_ABC"/>
</dbReference>
<keyword evidence="2" id="KW-0813">Transport</keyword>
<reference evidence="6 7" key="1">
    <citation type="journal article" date="2015" name="Genome Announc.">
        <title>Expanding the biotechnology potential of lactobacilli through comparative genomics of 213 strains and associated genera.</title>
        <authorList>
            <person name="Sun Z."/>
            <person name="Harris H.M."/>
            <person name="McCann A."/>
            <person name="Guo C."/>
            <person name="Argimon S."/>
            <person name="Zhang W."/>
            <person name="Yang X."/>
            <person name="Jeffery I.B."/>
            <person name="Cooney J.C."/>
            <person name="Kagawa T.F."/>
            <person name="Liu W."/>
            <person name="Song Y."/>
            <person name="Salvetti E."/>
            <person name="Wrobel A."/>
            <person name="Rasinkangas P."/>
            <person name="Parkhill J."/>
            <person name="Rea M.C."/>
            <person name="O'Sullivan O."/>
            <person name="Ritari J."/>
            <person name="Douillard F.P."/>
            <person name="Paul Ross R."/>
            <person name="Yang R."/>
            <person name="Briner A.E."/>
            <person name="Felis G.E."/>
            <person name="de Vos W.M."/>
            <person name="Barrangou R."/>
            <person name="Klaenhammer T.R."/>
            <person name="Caufield P.W."/>
            <person name="Cui Y."/>
            <person name="Zhang H."/>
            <person name="O'Toole P.W."/>
        </authorList>
    </citation>
    <scope>NUCLEOTIDE SEQUENCE [LARGE SCALE GENOMIC DNA]</scope>
    <source>
        <strain evidence="6 7">DSM 20605</strain>
    </source>
</reference>
<dbReference type="STRING" id="1133569.FD21_GL000925"/>
<accession>A0A0R2CA20</accession>
<dbReference type="PANTHER" id="PTHR42734">
    <property type="entry name" value="METAL TRANSPORT SYSTEM ATP-BINDING PROTEIN TM_0124-RELATED"/>
    <property type="match status" value="1"/>
</dbReference>
<keyword evidence="3" id="KW-0547">Nucleotide-binding</keyword>
<dbReference type="AlphaFoldDB" id="A0A0R2CA20"/>
<evidence type="ECO:0000313" key="7">
    <source>
        <dbReference type="Proteomes" id="UP000051576"/>
    </source>
</evidence>
<dbReference type="InterPro" id="IPR027417">
    <property type="entry name" value="P-loop_NTPase"/>
</dbReference>
<evidence type="ECO:0000256" key="2">
    <source>
        <dbReference type="ARBA" id="ARBA00022448"/>
    </source>
</evidence>
<dbReference type="PROSITE" id="PS50893">
    <property type="entry name" value="ABC_TRANSPORTER_2"/>
    <property type="match status" value="1"/>
</dbReference>